<evidence type="ECO:0000313" key="2">
    <source>
        <dbReference type="EMBL" id="EYF00914.1"/>
    </source>
</evidence>
<dbReference type="RefSeq" id="WP_044250215.1">
    <property type="nucleotide sequence ID" value="NZ_ASRX01000094.1"/>
</dbReference>
<dbReference type="InterPro" id="IPR009937">
    <property type="entry name" value="Phage_holin_3_6"/>
</dbReference>
<organism evidence="2 3">
    <name type="scientific">Chondromyces apiculatus DSM 436</name>
    <dbReference type="NCBI Taxonomy" id="1192034"/>
    <lineage>
        <taxon>Bacteria</taxon>
        <taxon>Pseudomonadati</taxon>
        <taxon>Myxococcota</taxon>
        <taxon>Polyangia</taxon>
        <taxon>Polyangiales</taxon>
        <taxon>Polyangiaceae</taxon>
        <taxon>Chondromyces</taxon>
    </lineage>
</organism>
<accession>A0A017SVB6</accession>
<dbReference type="AlphaFoldDB" id="A0A017SVB6"/>
<evidence type="ECO:0000313" key="3">
    <source>
        <dbReference type="Proteomes" id="UP000019678"/>
    </source>
</evidence>
<keyword evidence="1" id="KW-0472">Membrane</keyword>
<dbReference type="OrthoDB" id="5521181at2"/>
<gene>
    <name evidence="2" type="ORF">CAP_8862</name>
</gene>
<feature type="transmembrane region" description="Helical" evidence="1">
    <location>
        <begin position="78"/>
        <end position="100"/>
    </location>
</feature>
<dbReference type="eggNOG" id="ENOG5031EBY">
    <property type="taxonomic scope" value="Bacteria"/>
</dbReference>
<dbReference type="STRING" id="1192034.CAP_8862"/>
<keyword evidence="1" id="KW-0812">Transmembrane</keyword>
<keyword evidence="1" id="KW-1133">Transmembrane helix</keyword>
<dbReference type="Pfam" id="PF07332">
    <property type="entry name" value="Phage_holin_3_6"/>
    <property type="match status" value="1"/>
</dbReference>
<proteinExistence type="predicted"/>
<feature type="transmembrane region" description="Helical" evidence="1">
    <location>
        <begin position="47"/>
        <end position="72"/>
    </location>
</feature>
<protein>
    <recommendedName>
        <fullName evidence="4">Integral membrane protein</fullName>
    </recommendedName>
</protein>
<dbReference type="Proteomes" id="UP000019678">
    <property type="component" value="Unassembled WGS sequence"/>
</dbReference>
<name>A0A017SVB6_9BACT</name>
<evidence type="ECO:0008006" key="4">
    <source>
        <dbReference type="Google" id="ProtNLM"/>
    </source>
</evidence>
<reference evidence="2 3" key="1">
    <citation type="submission" date="2013-05" db="EMBL/GenBank/DDBJ databases">
        <title>Genome assembly of Chondromyces apiculatus DSM 436.</title>
        <authorList>
            <person name="Sharma G."/>
            <person name="Khatri I."/>
            <person name="Kaur C."/>
            <person name="Mayilraj S."/>
            <person name="Subramanian S."/>
        </authorList>
    </citation>
    <scope>NUCLEOTIDE SEQUENCE [LARGE SCALE GENOMIC DNA]</scope>
    <source>
        <strain evidence="2 3">DSM 436</strain>
    </source>
</reference>
<keyword evidence="3" id="KW-1185">Reference proteome</keyword>
<sequence>MEHVEPGPSTPTVDLLKEAILDTRELVQTEIALAKEEVRDEIRRAKIAGIAIGAALCAAMIGVTMLFVALALAIQLSALPALLIGVALLVIAAVAVLLGYKRIPLNPLSRTRARVEEDVRILKEHLV</sequence>
<comment type="caution">
    <text evidence="2">The sequence shown here is derived from an EMBL/GenBank/DDBJ whole genome shotgun (WGS) entry which is preliminary data.</text>
</comment>
<evidence type="ECO:0000256" key="1">
    <source>
        <dbReference type="SAM" id="Phobius"/>
    </source>
</evidence>
<dbReference type="EMBL" id="ASRX01000094">
    <property type="protein sequence ID" value="EYF00914.1"/>
    <property type="molecule type" value="Genomic_DNA"/>
</dbReference>